<evidence type="ECO:0000259" key="2">
    <source>
        <dbReference type="Pfam" id="PF24481"/>
    </source>
</evidence>
<dbReference type="AlphaFoldDB" id="A0A1L7CHD0"/>
<keyword evidence="4" id="KW-1185">Reference proteome</keyword>
<dbReference type="InterPro" id="IPR056003">
    <property type="entry name" value="CT398_CC_hairpin"/>
</dbReference>
<dbReference type="Proteomes" id="UP000185478">
    <property type="component" value="Chromosome"/>
</dbReference>
<sequence>MKLRPDAQRILLQLATADVQRTGTQDLPEEEQYRQLIAERARLRDSHAASHMRAADTETELRRIDTDIAKLQRREKANIKGLGATLDQETRRDLEHDLISTRRRLEKLQQQRVEVERRIAAHNLNEGSAGAHSDELDEKIAAAKRALDAARDAADATQAEREAHIKSLRDQLPSEVLAEYDTQREDLGVGAALFTGRICRGCNVILAPNAIREIMAYPADELPSCPECGSLLIRES</sequence>
<dbReference type="OrthoDB" id="9784388at2"/>
<name>A0A1L7CHD0_9CORY</name>
<evidence type="ECO:0000313" key="4">
    <source>
        <dbReference type="Proteomes" id="UP000185478"/>
    </source>
</evidence>
<dbReference type="KEGG" id="caqu:CAQU_08795"/>
<dbReference type="STRING" id="1431546.CAQU_08795"/>
<evidence type="ECO:0000313" key="3">
    <source>
        <dbReference type="EMBL" id="APT85153.1"/>
    </source>
</evidence>
<keyword evidence="1" id="KW-0175">Coiled coil</keyword>
<feature type="domain" description="CT398-like coiled coil hairpin" evidence="2">
    <location>
        <begin position="25"/>
        <end position="186"/>
    </location>
</feature>
<organism evidence="3 4">
    <name type="scientific">Corynebacterium aquilae DSM 44791</name>
    <dbReference type="NCBI Taxonomy" id="1431546"/>
    <lineage>
        <taxon>Bacteria</taxon>
        <taxon>Bacillati</taxon>
        <taxon>Actinomycetota</taxon>
        <taxon>Actinomycetes</taxon>
        <taxon>Mycobacteriales</taxon>
        <taxon>Corynebacteriaceae</taxon>
        <taxon>Corynebacterium</taxon>
    </lineage>
</organism>
<accession>A0A1L7CHD0</accession>
<dbReference type="EMBL" id="CP009245">
    <property type="protein sequence ID" value="APT85153.1"/>
    <property type="molecule type" value="Genomic_DNA"/>
</dbReference>
<protein>
    <recommendedName>
        <fullName evidence="2">CT398-like coiled coil hairpin domain-containing protein</fullName>
    </recommendedName>
</protein>
<dbReference type="Gene3D" id="1.10.287.1490">
    <property type="match status" value="1"/>
</dbReference>
<dbReference type="Pfam" id="PF24481">
    <property type="entry name" value="CT398_CC"/>
    <property type="match status" value="1"/>
</dbReference>
<feature type="coiled-coil region" evidence="1">
    <location>
        <begin position="54"/>
        <end position="160"/>
    </location>
</feature>
<dbReference type="RefSeq" id="WP_075726930.1">
    <property type="nucleotide sequence ID" value="NZ_CP009245.1"/>
</dbReference>
<gene>
    <name evidence="3" type="ORF">CAQU_08795</name>
</gene>
<proteinExistence type="predicted"/>
<reference evidence="3 4" key="1">
    <citation type="submission" date="2014-08" db="EMBL/GenBank/DDBJ databases">
        <title>Complete genome sequence of Corynebacterium aquilae S-613T(T) (=DSM 44791(T)), isolated from the choana of a healthy golden eagle.</title>
        <authorList>
            <person name="Ruckert C."/>
            <person name="Albersmeier A."/>
            <person name="Winkler A."/>
            <person name="Kalinowski J."/>
        </authorList>
    </citation>
    <scope>NUCLEOTIDE SEQUENCE [LARGE SCALE GENOMIC DNA]</scope>
    <source>
        <strain evidence="3 4">S-613</strain>
    </source>
</reference>
<evidence type="ECO:0000256" key="1">
    <source>
        <dbReference type="SAM" id="Coils"/>
    </source>
</evidence>